<feature type="binding site" evidence="18">
    <location>
        <position position="25"/>
    </location>
    <ligand>
        <name>UDP-N-acetyl-alpha-D-glucosamine</name>
        <dbReference type="ChEBI" id="CHEBI:57705"/>
    </ligand>
</feature>
<keyword evidence="7 18" id="KW-0479">Metal-binding</keyword>
<keyword evidence="8 18" id="KW-0677">Repeat</keyword>
<dbReference type="GO" id="GO:0006048">
    <property type="term" value="P:UDP-N-acetylglucosamine biosynthetic process"/>
    <property type="evidence" value="ECO:0007669"/>
    <property type="project" value="InterPro"/>
</dbReference>
<feature type="domain" description="MobA-like NTP transferase" evidence="19">
    <location>
        <begin position="8"/>
        <end position="131"/>
    </location>
</feature>
<feature type="binding site" evidence="18">
    <location>
        <begin position="11"/>
        <end position="14"/>
    </location>
    <ligand>
        <name>UDP-N-acetyl-alpha-D-glucosamine</name>
        <dbReference type="ChEBI" id="CHEBI:57705"/>
    </ligand>
</feature>
<evidence type="ECO:0000256" key="10">
    <source>
        <dbReference type="ARBA" id="ARBA00022960"/>
    </source>
</evidence>
<comment type="similarity">
    <text evidence="3 18">In the N-terminal section; belongs to the N-acetylglucosamine-1-phosphate uridyltransferase family.</text>
</comment>
<protein>
    <recommendedName>
        <fullName evidence="18">Bifunctional protein GlmU</fullName>
    </recommendedName>
    <domain>
        <recommendedName>
            <fullName evidence="18">UDP-N-acetylglucosamine pyrophosphorylase</fullName>
            <ecNumber evidence="18">2.7.7.23</ecNumber>
        </recommendedName>
        <alternativeName>
            <fullName evidence="18">N-acetylglucosamine-1-phosphate uridyltransferase</fullName>
        </alternativeName>
    </domain>
    <domain>
        <recommendedName>
            <fullName evidence="18">Glucosamine-1-phosphate N-acetyltransferase</fullName>
            <ecNumber evidence="18">2.3.1.157</ecNumber>
        </recommendedName>
    </domain>
</protein>
<dbReference type="GO" id="GO:0071555">
    <property type="term" value="P:cell wall organization"/>
    <property type="evidence" value="ECO:0007669"/>
    <property type="project" value="UniProtKB-KW"/>
</dbReference>
<feature type="binding site" evidence="18">
    <location>
        <position position="157"/>
    </location>
    <ligand>
        <name>UDP-N-acetyl-alpha-D-glucosamine</name>
        <dbReference type="ChEBI" id="CHEBI:57705"/>
    </ligand>
</feature>
<comment type="caution">
    <text evidence="20">The sequence shown here is derived from an EMBL/GenBank/DDBJ whole genome shotgun (WGS) entry which is preliminary data.</text>
</comment>
<feature type="binding site" evidence="18">
    <location>
        <position position="336"/>
    </location>
    <ligand>
        <name>UDP-N-acetyl-alpha-D-glucosamine</name>
        <dbReference type="ChEBI" id="CHEBI:57705"/>
    </ligand>
</feature>
<gene>
    <name evidence="18 20" type="primary">glmU</name>
    <name evidence="20" type="ORF">GCM10017044_11420</name>
</gene>
<feature type="binding site" evidence="18">
    <location>
        <position position="104"/>
    </location>
    <ligand>
        <name>Mg(2+)</name>
        <dbReference type="ChEBI" id="CHEBI:18420"/>
    </ligand>
</feature>
<comment type="catalytic activity">
    <reaction evidence="16 18">
        <text>N-acetyl-alpha-D-glucosamine 1-phosphate + UTP + H(+) = UDP-N-acetyl-alpha-D-glucosamine + diphosphate</text>
        <dbReference type="Rhea" id="RHEA:13509"/>
        <dbReference type="ChEBI" id="CHEBI:15378"/>
        <dbReference type="ChEBI" id="CHEBI:33019"/>
        <dbReference type="ChEBI" id="CHEBI:46398"/>
        <dbReference type="ChEBI" id="CHEBI:57705"/>
        <dbReference type="ChEBI" id="CHEBI:57776"/>
        <dbReference type="EC" id="2.7.7.23"/>
    </reaction>
</comment>
<comment type="caution">
    <text evidence="18">Lacks conserved residue(s) required for the propagation of feature annotation.</text>
</comment>
<evidence type="ECO:0000256" key="5">
    <source>
        <dbReference type="ARBA" id="ARBA00022679"/>
    </source>
</evidence>
<dbReference type="AlphaFoldDB" id="A0A919APG2"/>
<feature type="binding site" evidence="18">
    <location>
        <position position="390"/>
    </location>
    <ligand>
        <name>acetyl-CoA</name>
        <dbReference type="ChEBI" id="CHEBI:57288"/>
    </ligand>
</feature>
<keyword evidence="11 18" id="KW-0573">Peptidoglycan synthesis</keyword>
<feature type="binding site" evidence="18">
    <location>
        <position position="229"/>
    </location>
    <ligand>
        <name>Mg(2+)</name>
        <dbReference type="ChEBI" id="CHEBI:18420"/>
    </ligand>
</feature>
<dbReference type="GO" id="GO:0016020">
    <property type="term" value="C:membrane"/>
    <property type="evidence" value="ECO:0007669"/>
    <property type="project" value="GOC"/>
</dbReference>
<proteinExistence type="inferred from homology"/>
<dbReference type="InterPro" id="IPR005882">
    <property type="entry name" value="Bifunctional_GlmU"/>
</dbReference>
<feature type="binding site" evidence="18">
    <location>
        <position position="229"/>
    </location>
    <ligand>
        <name>UDP-N-acetyl-alpha-D-glucosamine</name>
        <dbReference type="ChEBI" id="CHEBI:57705"/>
    </ligand>
</feature>
<evidence type="ECO:0000256" key="9">
    <source>
        <dbReference type="ARBA" id="ARBA00022842"/>
    </source>
</evidence>
<comment type="cofactor">
    <cofactor evidence="18">
        <name>Mg(2+)</name>
        <dbReference type="ChEBI" id="CHEBI:18420"/>
    </cofactor>
    <text evidence="18">Binds 1 Mg(2+) ion per subunit.</text>
</comment>
<reference evidence="20" key="1">
    <citation type="journal article" date="2014" name="Int. J. Syst. Evol. Microbiol.">
        <title>Complete genome sequence of Corynebacterium casei LMG S-19264T (=DSM 44701T), isolated from a smear-ripened cheese.</title>
        <authorList>
            <consortium name="US DOE Joint Genome Institute (JGI-PGF)"/>
            <person name="Walter F."/>
            <person name="Albersmeier A."/>
            <person name="Kalinowski J."/>
            <person name="Ruckert C."/>
        </authorList>
    </citation>
    <scope>NUCLEOTIDE SEQUENCE</scope>
    <source>
        <strain evidence="20">KCTC 42590</strain>
    </source>
</reference>
<feature type="binding site" evidence="18">
    <location>
        <position position="172"/>
    </location>
    <ligand>
        <name>UDP-N-acetyl-alpha-D-glucosamine</name>
        <dbReference type="ChEBI" id="CHEBI:57705"/>
    </ligand>
</feature>
<evidence type="ECO:0000256" key="1">
    <source>
        <dbReference type="ARBA" id="ARBA00004496"/>
    </source>
</evidence>
<feature type="binding site" evidence="18">
    <location>
        <begin position="371"/>
        <end position="372"/>
    </location>
    <ligand>
        <name>acetyl-CoA</name>
        <dbReference type="ChEBI" id="CHEBI:57288"/>
    </ligand>
</feature>
<dbReference type="RefSeq" id="WP_191250708.1">
    <property type="nucleotide sequence ID" value="NZ_BNCI01000001.1"/>
</dbReference>
<dbReference type="SUPFAM" id="SSF53448">
    <property type="entry name" value="Nucleotide-diphospho-sugar transferases"/>
    <property type="match status" value="1"/>
</dbReference>
<dbReference type="InterPro" id="IPR011004">
    <property type="entry name" value="Trimer_LpxA-like_sf"/>
</dbReference>
<feature type="binding site" evidence="18">
    <location>
        <position position="74"/>
    </location>
    <ligand>
        <name>UDP-N-acetyl-alpha-D-glucosamine</name>
        <dbReference type="ChEBI" id="CHEBI:57705"/>
    </ligand>
</feature>
<organism evidence="20 21">
    <name type="scientific">Kordiimonas sediminis</name>
    <dbReference type="NCBI Taxonomy" id="1735581"/>
    <lineage>
        <taxon>Bacteria</taxon>
        <taxon>Pseudomonadati</taxon>
        <taxon>Pseudomonadota</taxon>
        <taxon>Alphaproteobacteria</taxon>
        <taxon>Kordiimonadales</taxon>
        <taxon>Kordiimonadaceae</taxon>
        <taxon>Kordiimonas</taxon>
    </lineage>
</organism>
<keyword evidence="4 18" id="KW-0963">Cytoplasm</keyword>
<evidence type="ECO:0000256" key="16">
    <source>
        <dbReference type="ARBA" id="ARBA00048493"/>
    </source>
</evidence>
<feature type="region of interest" description="Pyrophosphorylase" evidence="18">
    <location>
        <begin position="1"/>
        <end position="231"/>
    </location>
</feature>
<dbReference type="Pfam" id="PF00132">
    <property type="entry name" value="Hexapep"/>
    <property type="match status" value="1"/>
</dbReference>
<dbReference type="NCBIfam" id="TIGR01173">
    <property type="entry name" value="glmU"/>
    <property type="match status" value="1"/>
</dbReference>
<dbReference type="Proteomes" id="UP000630923">
    <property type="component" value="Unassembled WGS sequence"/>
</dbReference>
<comment type="function">
    <text evidence="17 18">Catalyzes the last two sequential reactions in the de novo biosynthetic pathway for UDP-N-acetylglucosamine (UDP-GlcNAc). The C-terminal domain catalyzes the transfer of acetyl group from acetyl coenzyme A to glucosamine-1-phosphate (GlcN-1-P) to produce N-acetylglucosamine-1-phosphate (GlcNAc-1-P), which is converted into UDP-GlcNAc by the transfer of uridine 5-monophosphate (from uridine 5-triphosphate), a reaction catalyzed by the N-terminal domain.</text>
</comment>
<feature type="binding site" evidence="18">
    <location>
        <position position="318"/>
    </location>
    <ligand>
        <name>UDP-N-acetyl-alpha-D-glucosamine</name>
        <dbReference type="ChEBI" id="CHEBI:57705"/>
    </ligand>
</feature>
<dbReference type="GO" id="GO:0000902">
    <property type="term" value="P:cell morphogenesis"/>
    <property type="evidence" value="ECO:0007669"/>
    <property type="project" value="UniProtKB-UniRule"/>
</dbReference>
<keyword evidence="21" id="KW-1185">Reference proteome</keyword>
<dbReference type="InterPro" id="IPR018357">
    <property type="entry name" value="Hexapep_transf_CS"/>
</dbReference>
<keyword evidence="12 18" id="KW-0511">Multifunctional enzyme</keyword>
<feature type="binding site" evidence="18">
    <location>
        <position position="365"/>
    </location>
    <ligand>
        <name>acetyl-CoA</name>
        <dbReference type="ChEBI" id="CHEBI:57288"/>
    </ligand>
</feature>
<evidence type="ECO:0000256" key="13">
    <source>
        <dbReference type="ARBA" id="ARBA00023315"/>
    </source>
</evidence>
<reference evidence="20" key="2">
    <citation type="submission" date="2020-09" db="EMBL/GenBank/DDBJ databases">
        <authorList>
            <person name="Sun Q."/>
            <person name="Kim S."/>
        </authorList>
    </citation>
    <scope>NUCLEOTIDE SEQUENCE</scope>
    <source>
        <strain evidence="20">KCTC 42590</strain>
    </source>
</reference>
<dbReference type="CDD" id="cd03353">
    <property type="entry name" value="LbH_GlmU_C"/>
    <property type="match status" value="1"/>
</dbReference>
<accession>A0A919APG2</accession>
<feature type="region of interest" description="Linker" evidence="18">
    <location>
        <begin position="232"/>
        <end position="252"/>
    </location>
</feature>
<keyword evidence="9 18" id="KW-0460">Magnesium</keyword>
<keyword evidence="5 18" id="KW-0808">Transferase</keyword>
<dbReference type="GO" id="GO:0000287">
    <property type="term" value="F:magnesium ion binding"/>
    <property type="evidence" value="ECO:0007669"/>
    <property type="project" value="UniProtKB-UniRule"/>
</dbReference>
<dbReference type="Pfam" id="PF12804">
    <property type="entry name" value="NTP_transf_3"/>
    <property type="match status" value="1"/>
</dbReference>
<evidence type="ECO:0000256" key="18">
    <source>
        <dbReference type="HAMAP-Rule" id="MF_01631"/>
    </source>
</evidence>
<dbReference type="GO" id="GO:0019134">
    <property type="term" value="F:glucosamine-1-phosphate N-acetyltransferase activity"/>
    <property type="evidence" value="ECO:0007669"/>
    <property type="project" value="UniProtKB-UniRule"/>
</dbReference>
<name>A0A919APG2_9PROT</name>
<evidence type="ECO:0000256" key="3">
    <source>
        <dbReference type="ARBA" id="ARBA00007947"/>
    </source>
</evidence>
<feature type="region of interest" description="N-acetyltransferase" evidence="18">
    <location>
        <begin position="253"/>
        <end position="452"/>
    </location>
</feature>
<evidence type="ECO:0000256" key="14">
    <source>
        <dbReference type="ARBA" id="ARBA00023316"/>
    </source>
</evidence>
<dbReference type="InterPro" id="IPR029044">
    <property type="entry name" value="Nucleotide-diphossugar_trans"/>
</dbReference>
<dbReference type="NCBIfam" id="NF010933">
    <property type="entry name" value="PRK14353.1"/>
    <property type="match status" value="1"/>
</dbReference>
<keyword evidence="14 18" id="KW-0961">Cell wall biogenesis/degradation</keyword>
<feature type="binding site" evidence="18">
    <location>
        <position position="142"/>
    </location>
    <ligand>
        <name>UDP-N-acetyl-alpha-D-glucosamine</name>
        <dbReference type="ChEBI" id="CHEBI:57705"/>
    </ligand>
</feature>
<dbReference type="PANTHER" id="PTHR43584">
    <property type="entry name" value="NUCLEOTIDYL TRANSFERASE"/>
    <property type="match status" value="1"/>
</dbReference>
<comment type="subcellular location">
    <subcellularLocation>
        <location evidence="1 18">Cytoplasm</location>
    </subcellularLocation>
</comment>
<keyword evidence="6 18" id="KW-0548">Nucleotidyltransferase</keyword>
<dbReference type="EC" id="2.7.7.23" evidence="18"/>
<dbReference type="InterPro" id="IPR050065">
    <property type="entry name" value="GlmU-like"/>
</dbReference>
<feature type="binding site" evidence="18">
    <location>
        <position position="425"/>
    </location>
    <ligand>
        <name>acetyl-CoA</name>
        <dbReference type="ChEBI" id="CHEBI:57288"/>
    </ligand>
</feature>
<evidence type="ECO:0000256" key="4">
    <source>
        <dbReference type="ARBA" id="ARBA00022490"/>
    </source>
</evidence>
<keyword evidence="13 18" id="KW-0012">Acyltransferase</keyword>
<feature type="binding site" evidence="18">
    <location>
        <position position="351"/>
    </location>
    <ligand>
        <name>UDP-N-acetyl-alpha-D-glucosamine</name>
        <dbReference type="ChEBI" id="CHEBI:57705"/>
    </ligand>
</feature>
<dbReference type="PROSITE" id="PS00101">
    <property type="entry name" value="HEXAPEP_TRANSFERASES"/>
    <property type="match status" value="1"/>
</dbReference>
<keyword evidence="10 18" id="KW-0133">Cell shape</keyword>
<dbReference type="Gene3D" id="2.160.10.10">
    <property type="entry name" value="Hexapeptide repeat proteins"/>
    <property type="match status" value="1"/>
</dbReference>
<evidence type="ECO:0000256" key="15">
    <source>
        <dbReference type="ARBA" id="ARBA00048247"/>
    </source>
</evidence>
<evidence type="ECO:0000256" key="11">
    <source>
        <dbReference type="ARBA" id="ARBA00022984"/>
    </source>
</evidence>
<evidence type="ECO:0000256" key="6">
    <source>
        <dbReference type="ARBA" id="ARBA00022695"/>
    </source>
</evidence>
<sequence length="452" mass="48533">MTTNNIAAVILAAGKGTRMKSSRHKVLHKIAGREMLLHLLDSVHPLGPQKTLLVVGALSEQIKEAAPGHIYIDQTEQHGTGHAVMVCKDALTDFTGDVMVLFGDTPFIPTAIMETMLSERTSSADPGIVVLGFRPQNPGKYGRLVTNKAGTLDRIVEYKDASEEERAITLCNSGVMIIDGTRLFDWLDTLTNNNASGEYYLTDLVAAARKEGRSVHVVEAAEEDVLGVNSRADLAAAEAIFQKRKRQEFMDAGVTLTAPETVFFSYDTKLGVDVTIEPNVVFGPGATVEDAVTVKAFTHIEGATIRHGASVGPYTRLRPAADVGPKSKIGNFVEIKKSTLDEGVKVSHLSYIGDTHIGANANIGAGTITCNYDGFFKYQTRIGAGAFVGSNTALVAPVTVGAGAIIGAGSVITKKVEDDSLALTRADQRGKENYAARFRKRQEEKKQKDKEA</sequence>
<evidence type="ECO:0000256" key="7">
    <source>
        <dbReference type="ARBA" id="ARBA00022723"/>
    </source>
</evidence>
<feature type="active site" description="Proton acceptor" evidence="18">
    <location>
        <position position="348"/>
    </location>
</feature>
<evidence type="ECO:0000256" key="2">
    <source>
        <dbReference type="ARBA" id="ARBA00007707"/>
    </source>
</evidence>
<feature type="binding site" evidence="18">
    <location>
        <position position="362"/>
    </location>
    <ligand>
        <name>UDP-N-acetyl-alpha-D-glucosamine</name>
        <dbReference type="ChEBI" id="CHEBI:57705"/>
    </ligand>
</feature>
<feature type="binding site" evidence="18">
    <location>
        <position position="408"/>
    </location>
    <ligand>
        <name>acetyl-CoA</name>
        <dbReference type="ChEBI" id="CHEBI:57288"/>
    </ligand>
</feature>
<dbReference type="SUPFAM" id="SSF51161">
    <property type="entry name" value="Trimeric LpxA-like enzymes"/>
    <property type="match status" value="1"/>
</dbReference>
<dbReference type="HAMAP" id="MF_01631">
    <property type="entry name" value="GlmU"/>
    <property type="match status" value="1"/>
</dbReference>
<dbReference type="InterPro" id="IPR038009">
    <property type="entry name" value="GlmU_C_LbH"/>
</dbReference>
<dbReference type="EC" id="2.3.1.157" evidence="18"/>
<evidence type="ECO:0000256" key="8">
    <source>
        <dbReference type="ARBA" id="ARBA00022737"/>
    </source>
</evidence>
<evidence type="ECO:0000313" key="21">
    <source>
        <dbReference type="Proteomes" id="UP000630923"/>
    </source>
</evidence>
<comment type="pathway">
    <text evidence="18">Nucleotide-sugar biosynthesis; UDP-N-acetyl-alpha-D-glucosamine biosynthesis; N-acetyl-alpha-D-glucosamine 1-phosphate from alpha-D-glucosamine 6-phosphate (route II): step 2/2.</text>
</comment>
<feature type="binding site" evidence="18">
    <location>
        <begin position="79"/>
        <end position="80"/>
    </location>
    <ligand>
        <name>UDP-N-acetyl-alpha-D-glucosamine</name>
        <dbReference type="ChEBI" id="CHEBI:57705"/>
    </ligand>
</feature>
<comment type="pathway">
    <text evidence="18">Bacterial outer membrane biogenesis; LPS lipid A biosynthesis.</text>
</comment>
<dbReference type="GO" id="GO:0008360">
    <property type="term" value="P:regulation of cell shape"/>
    <property type="evidence" value="ECO:0007669"/>
    <property type="project" value="UniProtKB-KW"/>
</dbReference>
<dbReference type="Gene3D" id="3.90.550.10">
    <property type="entry name" value="Spore Coat Polysaccharide Biosynthesis Protein SpsA, Chain A"/>
    <property type="match status" value="1"/>
</dbReference>
<evidence type="ECO:0000313" key="20">
    <source>
        <dbReference type="EMBL" id="GHF18607.1"/>
    </source>
</evidence>
<dbReference type="GO" id="GO:0003977">
    <property type="term" value="F:UDP-N-acetylglucosamine diphosphorylase activity"/>
    <property type="evidence" value="ECO:0007669"/>
    <property type="project" value="UniProtKB-UniRule"/>
</dbReference>
<comment type="catalytic activity">
    <reaction evidence="15 18">
        <text>alpha-D-glucosamine 1-phosphate + acetyl-CoA = N-acetyl-alpha-D-glucosamine 1-phosphate + CoA + H(+)</text>
        <dbReference type="Rhea" id="RHEA:13725"/>
        <dbReference type="ChEBI" id="CHEBI:15378"/>
        <dbReference type="ChEBI" id="CHEBI:57287"/>
        <dbReference type="ChEBI" id="CHEBI:57288"/>
        <dbReference type="ChEBI" id="CHEBI:57776"/>
        <dbReference type="ChEBI" id="CHEBI:58516"/>
        <dbReference type="EC" id="2.3.1.157"/>
    </reaction>
</comment>
<dbReference type="GO" id="GO:0005737">
    <property type="term" value="C:cytoplasm"/>
    <property type="evidence" value="ECO:0007669"/>
    <property type="project" value="UniProtKB-SubCell"/>
</dbReference>
<comment type="similarity">
    <text evidence="2 18">In the C-terminal section; belongs to the transferase hexapeptide repeat family.</text>
</comment>
<evidence type="ECO:0000259" key="19">
    <source>
        <dbReference type="Pfam" id="PF12804"/>
    </source>
</evidence>
<comment type="subunit">
    <text evidence="18">Homotrimer.</text>
</comment>
<dbReference type="InterPro" id="IPR025877">
    <property type="entry name" value="MobA-like_NTP_Trfase"/>
</dbReference>
<evidence type="ECO:0000256" key="12">
    <source>
        <dbReference type="ARBA" id="ARBA00023268"/>
    </source>
</evidence>
<evidence type="ECO:0000256" key="17">
    <source>
        <dbReference type="ARBA" id="ARBA00049628"/>
    </source>
</evidence>
<dbReference type="CDD" id="cd02540">
    <property type="entry name" value="GT2_GlmU_N_bac"/>
    <property type="match status" value="1"/>
</dbReference>
<dbReference type="GO" id="GO:0009245">
    <property type="term" value="P:lipid A biosynthetic process"/>
    <property type="evidence" value="ECO:0007669"/>
    <property type="project" value="UniProtKB-UniRule"/>
</dbReference>
<dbReference type="EMBL" id="BNCI01000001">
    <property type="protein sequence ID" value="GHF18607.1"/>
    <property type="molecule type" value="Genomic_DNA"/>
</dbReference>
<dbReference type="PANTHER" id="PTHR43584:SF3">
    <property type="entry name" value="BIFUNCTIONAL PROTEIN GLMU"/>
    <property type="match status" value="1"/>
</dbReference>
<comment type="pathway">
    <text evidence="18">Nucleotide-sugar biosynthesis; UDP-N-acetyl-alpha-D-glucosamine biosynthesis; UDP-N-acetyl-alpha-D-glucosamine from N-acetyl-alpha-D-glucosamine 1-phosphate: step 1/1.</text>
</comment>
<dbReference type="GO" id="GO:0009252">
    <property type="term" value="P:peptidoglycan biosynthetic process"/>
    <property type="evidence" value="ECO:0007669"/>
    <property type="project" value="UniProtKB-UniRule"/>
</dbReference>
<dbReference type="InterPro" id="IPR001451">
    <property type="entry name" value="Hexapep"/>
</dbReference>